<evidence type="ECO:0000256" key="1">
    <source>
        <dbReference type="ARBA" id="ARBA00010945"/>
    </source>
</evidence>
<dbReference type="OrthoDB" id="427711at2759"/>
<dbReference type="Pfam" id="PF00817">
    <property type="entry name" value="IMS"/>
    <property type="match status" value="1"/>
</dbReference>
<dbReference type="PANTHER" id="PTHR45990:SF1">
    <property type="entry name" value="DNA REPAIR PROTEIN REV1"/>
    <property type="match status" value="1"/>
</dbReference>
<dbReference type="GO" id="GO:0042276">
    <property type="term" value="P:error-prone translesion synthesis"/>
    <property type="evidence" value="ECO:0007669"/>
    <property type="project" value="TreeGrafter"/>
</dbReference>
<organism evidence="4">
    <name type="scientific">Blastocystis hominis</name>
    <dbReference type="NCBI Taxonomy" id="12968"/>
    <lineage>
        <taxon>Eukaryota</taxon>
        <taxon>Sar</taxon>
        <taxon>Stramenopiles</taxon>
        <taxon>Bigyra</taxon>
        <taxon>Opalozoa</taxon>
        <taxon>Opalinata</taxon>
        <taxon>Blastocystidae</taxon>
        <taxon>Blastocystis</taxon>
    </lineage>
</organism>
<dbReference type="Gene3D" id="1.10.150.20">
    <property type="entry name" value="5' to 3' exonuclease, C-terminal subdomain"/>
    <property type="match status" value="1"/>
</dbReference>
<reference evidence="4" key="1">
    <citation type="submission" date="2010-02" db="EMBL/GenBank/DDBJ databases">
        <title>Sequencing and annotation of the Blastocystis hominis genome.</title>
        <authorList>
            <person name="Wincker P."/>
        </authorList>
    </citation>
    <scope>NUCLEOTIDE SEQUENCE</scope>
    <source>
        <strain evidence="4">Singapore isolate B</strain>
    </source>
</reference>
<keyword evidence="5" id="KW-1185">Reference proteome</keyword>
<dbReference type="EMBL" id="FN668638">
    <property type="protein sequence ID" value="CBK19923.2"/>
    <property type="molecule type" value="Genomic_DNA"/>
</dbReference>
<accession>D8LVT4</accession>
<keyword evidence="2" id="KW-0237">DNA synthesis</keyword>
<dbReference type="PANTHER" id="PTHR45990">
    <property type="entry name" value="DNA REPAIR PROTEIN REV1"/>
    <property type="match status" value="1"/>
</dbReference>
<dbReference type="SUPFAM" id="SSF56672">
    <property type="entry name" value="DNA/RNA polymerases"/>
    <property type="match status" value="1"/>
</dbReference>
<dbReference type="InterPro" id="IPR036775">
    <property type="entry name" value="DNA_pol_Y-fam_lit_finger_sf"/>
</dbReference>
<dbReference type="AlphaFoldDB" id="D8LVT4"/>
<dbReference type="InterPro" id="IPR053848">
    <property type="entry name" value="IMS_HHH_1"/>
</dbReference>
<dbReference type="Pfam" id="PF21999">
    <property type="entry name" value="IMS_HHH_1"/>
    <property type="match status" value="1"/>
</dbReference>
<evidence type="ECO:0000313" key="4">
    <source>
        <dbReference type="EMBL" id="CBK19923.2"/>
    </source>
</evidence>
<comment type="similarity">
    <text evidence="1">Belongs to the DNA polymerase type-Y family.</text>
</comment>
<dbReference type="GO" id="GO:0006281">
    <property type="term" value="P:DNA repair"/>
    <property type="evidence" value="ECO:0007669"/>
    <property type="project" value="InterPro"/>
</dbReference>
<dbReference type="Gene3D" id="3.30.70.270">
    <property type="match status" value="1"/>
</dbReference>
<evidence type="ECO:0000256" key="2">
    <source>
        <dbReference type="ARBA" id="ARBA00022634"/>
    </source>
</evidence>
<dbReference type="GO" id="GO:0005634">
    <property type="term" value="C:nucleus"/>
    <property type="evidence" value="ECO:0007669"/>
    <property type="project" value="TreeGrafter"/>
</dbReference>
<dbReference type="OMA" id="TRCKPDG"/>
<proteinExistence type="inferred from homology"/>
<dbReference type="Gene3D" id="3.40.1170.60">
    <property type="match status" value="1"/>
</dbReference>
<dbReference type="GO" id="GO:0017125">
    <property type="term" value="F:deoxycytidyl transferase activity"/>
    <property type="evidence" value="ECO:0007669"/>
    <property type="project" value="TreeGrafter"/>
</dbReference>
<dbReference type="Gene3D" id="3.30.1490.100">
    <property type="entry name" value="DNA polymerase, Y-family, little finger domain"/>
    <property type="match status" value="1"/>
</dbReference>
<dbReference type="Proteomes" id="UP000008312">
    <property type="component" value="Unassembled WGS sequence"/>
</dbReference>
<dbReference type="InterPro" id="IPR017961">
    <property type="entry name" value="DNA_pol_Y-fam_little_finger"/>
</dbReference>
<dbReference type="InParanoid" id="D8LVT4"/>
<evidence type="ECO:0000313" key="5">
    <source>
        <dbReference type="Proteomes" id="UP000008312"/>
    </source>
</evidence>
<gene>
    <name evidence="4" type="ORF">GSBLH_T00000331001</name>
</gene>
<dbReference type="RefSeq" id="XP_012893971.1">
    <property type="nucleotide sequence ID" value="XM_013038517.1"/>
</dbReference>
<feature type="domain" description="UmuC" evidence="3">
    <location>
        <begin position="33"/>
        <end position="223"/>
    </location>
</feature>
<dbReference type="GeneID" id="24917643"/>
<dbReference type="GO" id="GO:0003887">
    <property type="term" value="F:DNA-directed DNA polymerase activity"/>
    <property type="evidence" value="ECO:0007669"/>
    <property type="project" value="InterPro"/>
</dbReference>
<name>D8LVT4_BLAHO</name>
<dbReference type="GO" id="GO:0003684">
    <property type="term" value="F:damaged DNA binding"/>
    <property type="evidence" value="ECO:0007669"/>
    <property type="project" value="InterPro"/>
</dbReference>
<dbReference type="InterPro" id="IPR043128">
    <property type="entry name" value="Rev_trsase/Diguanyl_cyclase"/>
</dbReference>
<dbReference type="InterPro" id="IPR001126">
    <property type="entry name" value="UmuC"/>
</dbReference>
<dbReference type="PROSITE" id="PS50173">
    <property type="entry name" value="UMUC"/>
    <property type="match status" value="1"/>
</dbReference>
<evidence type="ECO:0000259" key="3">
    <source>
        <dbReference type="PROSITE" id="PS50173"/>
    </source>
</evidence>
<protein>
    <recommendedName>
        <fullName evidence="3">UmuC domain-containing protein</fullName>
    </recommendedName>
</protein>
<dbReference type="InterPro" id="IPR043502">
    <property type="entry name" value="DNA/RNA_pol_sf"/>
</dbReference>
<dbReference type="GO" id="GO:0070987">
    <property type="term" value="P:error-free translesion synthesis"/>
    <property type="evidence" value="ECO:0007669"/>
    <property type="project" value="TreeGrafter"/>
</dbReference>
<sequence>MGQIKHDLQDLVAFHYLEANQPPPHSPGANCLYAHIDMDCYFVQVALLTRPELRDRPCAVASSDSPHSEVSSCNYVARSRGVTKGVWMGRAKELCPDLVILPYESDRIREISRKVVSIVLEVTPLIEIGSCDELYCDLSVFLGEGSFMSKLEWIKSFLLFVWHCRKQIETQTGCSCSIGAGHNLLMSRIATKLAKPNGIVYIPMNESKNRLDESGVEILPGVGHVLKSQLSDIGIRTCQELRVCDRKELLTRTVGPKTASTLIQFANGVDSRLLSVVSELKSVSIQLSYGVRCSNRNDVLRYLRSLCSLLADKAAARKVQGSKLVLKLYKKISGSTTVKHLGHGPVDILRFPFSFLHSR</sequence>
<dbReference type="Pfam" id="PF11799">
    <property type="entry name" value="IMS_C"/>
    <property type="match status" value="1"/>
</dbReference>